<dbReference type="GO" id="GO:0005829">
    <property type="term" value="C:cytosol"/>
    <property type="evidence" value="ECO:0007669"/>
    <property type="project" value="TreeGrafter"/>
</dbReference>
<dbReference type="EC" id="3.4.11.18" evidence="6 7"/>
<organism evidence="9">
    <name type="scientific">uncultured Desulfobacterium sp</name>
    <dbReference type="NCBI Taxonomy" id="201089"/>
    <lineage>
        <taxon>Bacteria</taxon>
        <taxon>Pseudomonadati</taxon>
        <taxon>Thermodesulfobacteriota</taxon>
        <taxon>Desulfobacteria</taxon>
        <taxon>Desulfobacterales</taxon>
        <taxon>Desulfobacteriaceae</taxon>
        <taxon>Desulfobacterium</taxon>
        <taxon>environmental samples</taxon>
    </lineage>
</organism>
<dbReference type="AlphaFoldDB" id="E1YG68"/>
<feature type="binding site" evidence="6">
    <location>
        <position position="111"/>
    </location>
    <ligand>
        <name>a divalent metal cation</name>
        <dbReference type="ChEBI" id="CHEBI:60240"/>
        <label>1</label>
    </ligand>
</feature>
<comment type="function">
    <text evidence="1 6">Removes the N-terminal methionine from nascent proteins. The N-terminal methionine is often cleaved when the second residue in the primary sequence is small and uncharged (Met-Ala-, Cys, Gly, Pro, Ser, Thr, or Val). Requires deformylation of the N(alpha)-formylated initiator methionine before it can be hydrolyzed.</text>
</comment>
<evidence type="ECO:0000256" key="6">
    <source>
        <dbReference type="HAMAP-Rule" id="MF_01974"/>
    </source>
</evidence>
<dbReference type="InterPro" id="IPR002467">
    <property type="entry name" value="Pept_M24A_MAP1"/>
</dbReference>
<comment type="cofactor">
    <cofactor evidence="6">
        <name>Co(2+)</name>
        <dbReference type="ChEBI" id="CHEBI:48828"/>
    </cofactor>
    <cofactor evidence="6">
        <name>Zn(2+)</name>
        <dbReference type="ChEBI" id="CHEBI:29105"/>
    </cofactor>
    <cofactor evidence="6">
        <name>Mn(2+)</name>
        <dbReference type="ChEBI" id="CHEBI:29035"/>
    </cofactor>
    <cofactor evidence="6">
        <name>Fe(2+)</name>
        <dbReference type="ChEBI" id="CHEBI:29033"/>
    </cofactor>
    <text evidence="6">Binds 2 divalent metal cations per subunit. Has a high-affinity and a low affinity metal-binding site. The true nature of the physiological cofactor is under debate. The enzyme is active with cobalt, zinc, manganese or divalent iron ions. Most likely, methionine aminopeptidases function as mononuclear Fe(2+)-metalloproteases under physiological conditions, and the catalytically relevant metal-binding site has been assigned to the histidine-containing high-affinity site.</text>
</comment>
<feature type="binding site" evidence="6">
    <location>
        <position position="185"/>
    </location>
    <ligand>
        <name>a divalent metal cation</name>
        <dbReference type="ChEBI" id="CHEBI:60240"/>
        <label>2</label>
        <note>catalytic</note>
    </ligand>
</feature>
<comment type="subunit">
    <text evidence="6">Monomer.</text>
</comment>
<dbReference type="InterPro" id="IPR000994">
    <property type="entry name" value="Pept_M24"/>
</dbReference>
<protein>
    <recommendedName>
        <fullName evidence="6 7">Methionine aminopeptidase</fullName>
        <shortName evidence="6">MAP</shortName>
        <shortName evidence="6">MetAP</shortName>
        <ecNumber evidence="6 7">3.4.11.18</ecNumber>
    </recommendedName>
    <alternativeName>
        <fullName evidence="6">Peptidase M</fullName>
    </alternativeName>
</protein>
<evidence type="ECO:0000256" key="2">
    <source>
        <dbReference type="ARBA" id="ARBA00022438"/>
    </source>
</evidence>
<evidence type="ECO:0000256" key="3">
    <source>
        <dbReference type="ARBA" id="ARBA00022670"/>
    </source>
</evidence>
<feature type="binding site" evidence="6">
    <location>
        <position position="192"/>
    </location>
    <ligand>
        <name>substrate</name>
    </ligand>
</feature>
<dbReference type="GO" id="GO:0070006">
    <property type="term" value="F:metalloaminopeptidase activity"/>
    <property type="evidence" value="ECO:0007669"/>
    <property type="project" value="UniProtKB-UniRule"/>
</dbReference>
<comment type="similarity">
    <text evidence="6">Belongs to the peptidase M24A family. Methionine aminopeptidase type 1 subfamily.</text>
</comment>
<dbReference type="GO" id="GO:0046872">
    <property type="term" value="F:metal ion binding"/>
    <property type="evidence" value="ECO:0007669"/>
    <property type="project" value="UniProtKB-UniRule"/>
</dbReference>
<sequence length="268" mass="28822">MKDFLKKAGQGLKGAFDMLIYKSPKEIEKIKISNQIVAGILTELEKEVRPGITTLYLNDVAEELACKKKALPAFKGYKGYPYSLCTSVNNVVVHGLPSKKQLVEGDIISIDFGVLFGGYYGDSAITVPVGKISKSAKKLILTTKESLYKGIEKALPGGRLSDISNAVQSHAESEGYSVVRVFVGHGIGSSLHEDPQIPNYGKPGIGIMLNAGMTIAIEPMVNEKGCEVEILEDGWTAITKDGGLSAHFEHTIAITDKGPVILSERIVS</sequence>
<proteinExistence type="inferred from homology"/>
<accession>E1YG68</accession>
<feature type="binding site" evidence="6">
    <location>
        <position position="94"/>
    </location>
    <ligand>
        <name>substrate</name>
    </ligand>
</feature>
<feature type="binding site" evidence="6">
    <location>
        <position position="249"/>
    </location>
    <ligand>
        <name>a divalent metal cation</name>
        <dbReference type="ChEBI" id="CHEBI:60240"/>
        <label>2</label>
        <note>catalytic</note>
    </ligand>
</feature>
<reference evidence="9" key="1">
    <citation type="journal article" date="2011" name="Environ. Microbiol.">
        <title>Genomic insights into the metabolic potential of the polycyclic aromatic hydrocarbon degrading sulfate-reducing Deltaproteobacterium N47.</title>
        <authorList>
            <person name="Bergmann F."/>
            <person name="Selesi D."/>
            <person name="Weinmaier T."/>
            <person name="Tischler P."/>
            <person name="Rattei T."/>
            <person name="Meckenstock R.U."/>
        </authorList>
    </citation>
    <scope>NUCLEOTIDE SEQUENCE</scope>
</reference>
<feature type="binding site" evidence="6">
    <location>
        <position position="218"/>
    </location>
    <ligand>
        <name>a divalent metal cation</name>
        <dbReference type="ChEBI" id="CHEBI:60240"/>
        <label>2</label>
        <note>catalytic</note>
    </ligand>
</feature>
<keyword evidence="2 6" id="KW-0031">Aminopeptidase</keyword>
<dbReference type="Gene3D" id="3.90.230.10">
    <property type="entry name" value="Creatinase/methionine aminopeptidase superfamily"/>
    <property type="match status" value="1"/>
</dbReference>
<dbReference type="PROSITE" id="PS00680">
    <property type="entry name" value="MAP_1"/>
    <property type="match status" value="1"/>
</dbReference>
<dbReference type="Pfam" id="PF00557">
    <property type="entry name" value="Peptidase_M24"/>
    <property type="match status" value="1"/>
</dbReference>
<feature type="binding site" evidence="6">
    <location>
        <position position="122"/>
    </location>
    <ligand>
        <name>a divalent metal cation</name>
        <dbReference type="ChEBI" id="CHEBI:60240"/>
        <label>1</label>
    </ligand>
</feature>
<dbReference type="GO" id="GO:0006508">
    <property type="term" value="P:proteolysis"/>
    <property type="evidence" value="ECO:0007669"/>
    <property type="project" value="UniProtKB-KW"/>
</dbReference>
<dbReference type="InterPro" id="IPR001714">
    <property type="entry name" value="Pept_M24_MAP"/>
</dbReference>
<dbReference type="NCBIfam" id="TIGR00500">
    <property type="entry name" value="met_pdase_I"/>
    <property type="match status" value="1"/>
</dbReference>
<feature type="binding site" evidence="6">
    <location>
        <position position="249"/>
    </location>
    <ligand>
        <name>a divalent metal cation</name>
        <dbReference type="ChEBI" id="CHEBI:60240"/>
        <label>1</label>
    </ligand>
</feature>
<evidence type="ECO:0000259" key="8">
    <source>
        <dbReference type="Pfam" id="PF00557"/>
    </source>
</evidence>
<evidence type="ECO:0000256" key="7">
    <source>
        <dbReference type="RuleBase" id="RU003653"/>
    </source>
</evidence>
<evidence type="ECO:0000256" key="4">
    <source>
        <dbReference type="ARBA" id="ARBA00022723"/>
    </source>
</evidence>
<dbReference type="GO" id="GO:0004239">
    <property type="term" value="F:initiator methionyl aminopeptidase activity"/>
    <property type="evidence" value="ECO:0007669"/>
    <property type="project" value="UniProtKB-UniRule"/>
</dbReference>
<evidence type="ECO:0000256" key="1">
    <source>
        <dbReference type="ARBA" id="ARBA00002521"/>
    </source>
</evidence>
<evidence type="ECO:0000256" key="5">
    <source>
        <dbReference type="ARBA" id="ARBA00022801"/>
    </source>
</evidence>
<dbReference type="HAMAP" id="MF_01974">
    <property type="entry name" value="MetAP_1"/>
    <property type="match status" value="1"/>
</dbReference>
<dbReference type="PANTHER" id="PTHR43330:SF27">
    <property type="entry name" value="METHIONINE AMINOPEPTIDASE"/>
    <property type="match status" value="1"/>
</dbReference>
<comment type="catalytic activity">
    <reaction evidence="6 7">
        <text>Release of N-terminal amino acids, preferentially methionine, from peptides and arylamides.</text>
        <dbReference type="EC" id="3.4.11.18"/>
    </reaction>
</comment>
<name>E1YG68_9BACT</name>
<keyword evidence="3 6" id="KW-0645">Protease</keyword>
<feature type="binding site" evidence="6">
    <location>
        <position position="122"/>
    </location>
    <ligand>
        <name>a divalent metal cation</name>
        <dbReference type="ChEBI" id="CHEBI:60240"/>
        <label>2</label>
        <note>catalytic</note>
    </ligand>
</feature>
<feature type="domain" description="Peptidase M24" evidence="8">
    <location>
        <begin position="28"/>
        <end position="256"/>
    </location>
</feature>
<dbReference type="CDD" id="cd01086">
    <property type="entry name" value="MetAP1"/>
    <property type="match status" value="1"/>
</dbReference>
<keyword evidence="4 6" id="KW-0479">Metal-binding</keyword>
<dbReference type="InterPro" id="IPR036005">
    <property type="entry name" value="Creatinase/aminopeptidase-like"/>
</dbReference>
<dbReference type="PANTHER" id="PTHR43330">
    <property type="entry name" value="METHIONINE AMINOPEPTIDASE"/>
    <property type="match status" value="1"/>
</dbReference>
<dbReference type="SUPFAM" id="SSF55920">
    <property type="entry name" value="Creatinase/aminopeptidase"/>
    <property type="match status" value="1"/>
</dbReference>
<dbReference type="EMBL" id="FR695872">
    <property type="protein sequence ID" value="CBX29562.1"/>
    <property type="molecule type" value="Genomic_DNA"/>
</dbReference>
<keyword evidence="5 6" id="KW-0378">Hydrolase</keyword>
<dbReference type="PRINTS" id="PR00599">
    <property type="entry name" value="MAPEPTIDASE"/>
</dbReference>
<evidence type="ECO:0000313" key="9">
    <source>
        <dbReference type="EMBL" id="CBX29562.1"/>
    </source>
</evidence>
<gene>
    <name evidence="6" type="primary">map</name>
    <name evidence="9" type="ORF">N47_J05430</name>
</gene>